<evidence type="ECO:0000313" key="1">
    <source>
        <dbReference type="EMBL" id="AFC99341.1"/>
    </source>
</evidence>
<dbReference type="EMBL" id="CP003243">
    <property type="protein sequence ID" value="AFC99341.1"/>
    <property type="molecule type" value="Genomic_DNA"/>
</dbReference>
<name>H8I5M2_METCZ</name>
<gene>
    <name evidence="1" type="ordered locus">Mtc_0576</name>
</gene>
<dbReference type="Proteomes" id="UP000005233">
    <property type="component" value="Chromosome"/>
</dbReference>
<dbReference type="KEGG" id="mez:Mtc_0576"/>
<reference evidence="1 2" key="1">
    <citation type="journal article" date="2012" name="J. Bacteriol.">
        <title>Complete genome sequence of a thermophilic methanogen, Methanocella conradii HZ254, isolated from Chinese rice field soil.</title>
        <authorList>
            <person name="Lu Z."/>
            <person name="Lu Y."/>
        </authorList>
    </citation>
    <scope>NUCLEOTIDE SEQUENCE [LARGE SCALE GENOMIC DNA]</scope>
    <source>
        <strain evidence="2">DSM 24694 / JCM 17849 / CGMCC 1.5162 / HZ254</strain>
    </source>
</reference>
<proteinExistence type="predicted"/>
<sequence length="134" mass="15041">MLESTNKTKKILMYVIPDHIREELGEDGRIIDRIKVVSFQDKDNTRGVYLCTTGNDEIEEVSPTPMQACGLVTVLDGKFVLIHSDGETTLHFTNARSEDEVIDEVYLLSEKSGLAKGIAAYKKMMPRLDHARAN</sequence>
<organism evidence="1 2">
    <name type="scientific">Methanocella conradii (strain DSM 24694 / JCM 17849 / CGMCC 1.5162 / HZ254)</name>
    <dbReference type="NCBI Taxonomy" id="1041930"/>
    <lineage>
        <taxon>Archaea</taxon>
        <taxon>Methanobacteriati</taxon>
        <taxon>Methanobacteriota</taxon>
        <taxon>Stenosarchaea group</taxon>
        <taxon>Methanomicrobia</taxon>
        <taxon>Methanocellales</taxon>
        <taxon>Methanocellaceae</taxon>
        <taxon>Methanocella</taxon>
    </lineage>
</organism>
<dbReference type="OrthoDB" id="145410at2157"/>
<keyword evidence="2" id="KW-1185">Reference proteome</keyword>
<accession>H8I5M2</accession>
<dbReference type="GeneID" id="11970466"/>
<protein>
    <submittedName>
        <fullName evidence="1">Uncharacterized protein</fullName>
    </submittedName>
</protein>
<dbReference type="eggNOG" id="arCOG11684">
    <property type="taxonomic scope" value="Archaea"/>
</dbReference>
<evidence type="ECO:0000313" key="2">
    <source>
        <dbReference type="Proteomes" id="UP000005233"/>
    </source>
</evidence>
<dbReference type="RefSeq" id="WP_014405180.1">
    <property type="nucleotide sequence ID" value="NC_017034.1"/>
</dbReference>
<dbReference type="AlphaFoldDB" id="H8I5M2"/>
<dbReference type="HOGENOM" id="CLU_1891419_0_0_2"/>